<reference evidence="1" key="1">
    <citation type="submission" date="2020-09" db="EMBL/GenBank/DDBJ databases">
        <title>Taishania pollutisoli gen. nov., sp. nov., Isolated from Tetrabromobisphenol A-Contaminated Soil.</title>
        <authorList>
            <person name="Chen Q."/>
        </authorList>
    </citation>
    <scope>NUCLEOTIDE SEQUENCE</scope>
    <source>
        <strain evidence="1">CZZ-1</strain>
    </source>
</reference>
<accession>A0A8J6P7D4</accession>
<evidence type="ECO:0000313" key="2">
    <source>
        <dbReference type="Proteomes" id="UP000652681"/>
    </source>
</evidence>
<organism evidence="1 2">
    <name type="scientific">Taishania pollutisoli</name>
    <dbReference type="NCBI Taxonomy" id="2766479"/>
    <lineage>
        <taxon>Bacteria</taxon>
        <taxon>Pseudomonadati</taxon>
        <taxon>Bacteroidota</taxon>
        <taxon>Flavobacteriia</taxon>
        <taxon>Flavobacteriales</taxon>
        <taxon>Crocinitomicaceae</taxon>
        <taxon>Taishania</taxon>
    </lineage>
</organism>
<name>A0A8J6P7D4_9FLAO</name>
<proteinExistence type="predicted"/>
<dbReference type="Proteomes" id="UP000652681">
    <property type="component" value="Unassembled WGS sequence"/>
</dbReference>
<comment type="caution">
    <text evidence="1">The sequence shown here is derived from an EMBL/GenBank/DDBJ whole genome shotgun (WGS) entry which is preliminary data.</text>
</comment>
<keyword evidence="2" id="KW-1185">Reference proteome</keyword>
<dbReference type="EMBL" id="JACVEL010000010">
    <property type="protein sequence ID" value="MBC9813399.1"/>
    <property type="molecule type" value="Genomic_DNA"/>
</dbReference>
<dbReference type="AlphaFoldDB" id="A0A8J6P7D4"/>
<evidence type="ECO:0000313" key="1">
    <source>
        <dbReference type="EMBL" id="MBC9813399.1"/>
    </source>
</evidence>
<gene>
    <name evidence="1" type="ORF">H9Y05_13050</name>
</gene>
<protein>
    <submittedName>
        <fullName evidence="1">Uncharacterized protein</fullName>
    </submittedName>
</protein>
<sequence length="224" mass="25178">MLIAGALTCQCAFSQDEGVGIIVDNSYEPVGEITPKHTFNLVAGLPNATVNKPFESIMRGIVDVNPYYQYSLPNSIVFGAGFRYIHYAVNEFRTPEPLDGVMHSLGGFLKFGYEKFYTTRFAMDFSVKVGYNWHILDTDLNDKIRGGAYRFDSGFVEPTVGFILSATEHSSYRLTIGYTFQGFIFTPHQLGTQMSGGWEPKEYSKSSQIITFGLGYTYYFGRKN</sequence>